<evidence type="ECO:0000313" key="2">
    <source>
        <dbReference type="Proteomes" id="UP000050640"/>
    </source>
</evidence>
<dbReference type="AlphaFoldDB" id="A0A0R3RI35"/>
<feature type="chain" id="PRO_5006447529" evidence="1">
    <location>
        <begin position="23"/>
        <end position="137"/>
    </location>
</feature>
<proteinExistence type="predicted"/>
<name>A0A0R3RI35_9BILA</name>
<feature type="signal peptide" evidence="1">
    <location>
        <begin position="1"/>
        <end position="22"/>
    </location>
</feature>
<organism evidence="2 3">
    <name type="scientific">Elaeophora elaphi</name>
    <dbReference type="NCBI Taxonomy" id="1147741"/>
    <lineage>
        <taxon>Eukaryota</taxon>
        <taxon>Metazoa</taxon>
        <taxon>Ecdysozoa</taxon>
        <taxon>Nematoda</taxon>
        <taxon>Chromadorea</taxon>
        <taxon>Rhabditida</taxon>
        <taxon>Spirurina</taxon>
        <taxon>Spiruromorpha</taxon>
        <taxon>Filarioidea</taxon>
        <taxon>Onchocercidae</taxon>
        <taxon>Elaeophora</taxon>
    </lineage>
</organism>
<dbReference type="Proteomes" id="UP000050640">
    <property type="component" value="Unplaced"/>
</dbReference>
<evidence type="ECO:0000256" key="1">
    <source>
        <dbReference type="SAM" id="SignalP"/>
    </source>
</evidence>
<dbReference type="WBParaSite" id="EEL_0000114201-mRNA-1">
    <property type="protein sequence ID" value="EEL_0000114201-mRNA-1"/>
    <property type="gene ID" value="EEL_0000114201"/>
</dbReference>
<evidence type="ECO:0000313" key="3">
    <source>
        <dbReference type="WBParaSite" id="EEL_0000114201-mRNA-1"/>
    </source>
</evidence>
<keyword evidence="2" id="KW-1185">Reference proteome</keyword>
<reference evidence="3" key="1">
    <citation type="submission" date="2017-02" db="UniProtKB">
        <authorList>
            <consortium name="WormBaseParasite"/>
        </authorList>
    </citation>
    <scope>IDENTIFICATION</scope>
</reference>
<sequence>MIGIVLVTSLTLCLLQIEMVLATSCYFSRPSKASLTGWVDLIDECKEEGTNAVCFSGYNPRVAYFHEIVGWWRLRKKLACSSDEEVPKEGCYRDKAHYMNFFLCWCTGSKCNTRRKITEIYKRNNTTYVAGGGCEPF</sequence>
<accession>A0A0R3RI35</accession>
<protein>
    <submittedName>
        <fullName evidence="3">Activin_recp domain-containing protein</fullName>
    </submittedName>
</protein>
<keyword evidence="1" id="KW-0732">Signal</keyword>